<evidence type="ECO:0000313" key="3">
    <source>
        <dbReference type="Proteomes" id="UP000559027"/>
    </source>
</evidence>
<dbReference type="AlphaFoldDB" id="A0A8H5CPZ9"/>
<dbReference type="EMBL" id="JAACJO010000047">
    <property type="protein sequence ID" value="KAF5345249.1"/>
    <property type="molecule type" value="Genomic_DNA"/>
</dbReference>
<sequence length="168" mass="18682">MNAFLAPTEYSSKRARIWSIGQVTVTRWQGGEEAELLLDDGDDTQSQRGRLQKSKASLSPHHWPPALSSIADIPGSLPGPTLINDGTDLSVPEVLQQGTEMLKISDKNEKHVVFRLNPDSGHISYQSRKHGIGWSRVLRSQAPIDPYLVPIEAIKEIRTGGNMKYDRQ</sequence>
<evidence type="ECO:0000313" key="2">
    <source>
        <dbReference type="EMBL" id="KAF5345249.1"/>
    </source>
</evidence>
<organism evidence="2 3">
    <name type="scientific">Leucocoprinus leucothites</name>
    <dbReference type="NCBI Taxonomy" id="201217"/>
    <lineage>
        <taxon>Eukaryota</taxon>
        <taxon>Fungi</taxon>
        <taxon>Dikarya</taxon>
        <taxon>Basidiomycota</taxon>
        <taxon>Agaricomycotina</taxon>
        <taxon>Agaricomycetes</taxon>
        <taxon>Agaricomycetidae</taxon>
        <taxon>Agaricales</taxon>
        <taxon>Agaricineae</taxon>
        <taxon>Agaricaceae</taxon>
        <taxon>Leucocoprinus</taxon>
    </lineage>
</organism>
<keyword evidence="3" id="KW-1185">Reference proteome</keyword>
<proteinExistence type="predicted"/>
<protein>
    <submittedName>
        <fullName evidence="2">Uncharacterized protein</fullName>
    </submittedName>
</protein>
<feature type="region of interest" description="Disordered" evidence="1">
    <location>
        <begin position="40"/>
        <end position="62"/>
    </location>
</feature>
<dbReference type="Gene3D" id="2.30.29.30">
    <property type="entry name" value="Pleckstrin-homology domain (PH domain)/Phosphotyrosine-binding domain (PTB)"/>
    <property type="match status" value="1"/>
</dbReference>
<feature type="compositionally biased region" description="Polar residues" evidence="1">
    <location>
        <begin position="44"/>
        <end position="57"/>
    </location>
</feature>
<accession>A0A8H5CPZ9</accession>
<dbReference type="OrthoDB" id="3068040at2759"/>
<gene>
    <name evidence="2" type="ORF">D9756_011417</name>
</gene>
<evidence type="ECO:0000256" key="1">
    <source>
        <dbReference type="SAM" id="MobiDB-lite"/>
    </source>
</evidence>
<name>A0A8H5CPZ9_9AGAR</name>
<comment type="caution">
    <text evidence="2">The sequence shown here is derived from an EMBL/GenBank/DDBJ whole genome shotgun (WGS) entry which is preliminary data.</text>
</comment>
<dbReference type="InterPro" id="IPR011993">
    <property type="entry name" value="PH-like_dom_sf"/>
</dbReference>
<reference evidence="2 3" key="1">
    <citation type="journal article" date="2020" name="ISME J.">
        <title>Uncovering the hidden diversity of litter-decomposition mechanisms in mushroom-forming fungi.</title>
        <authorList>
            <person name="Floudas D."/>
            <person name="Bentzer J."/>
            <person name="Ahren D."/>
            <person name="Johansson T."/>
            <person name="Persson P."/>
            <person name="Tunlid A."/>
        </authorList>
    </citation>
    <scope>NUCLEOTIDE SEQUENCE [LARGE SCALE GENOMIC DNA]</scope>
    <source>
        <strain evidence="2 3">CBS 146.42</strain>
    </source>
</reference>
<dbReference type="Proteomes" id="UP000559027">
    <property type="component" value="Unassembled WGS sequence"/>
</dbReference>